<dbReference type="InterPro" id="IPR003710">
    <property type="entry name" value="ApbA"/>
</dbReference>
<evidence type="ECO:0000256" key="3">
    <source>
        <dbReference type="ARBA" id="ARBA00013014"/>
    </source>
</evidence>
<dbReference type="PANTHER" id="PTHR21708">
    <property type="entry name" value="PROBABLE 2-DEHYDROPANTOATE 2-REDUCTASE"/>
    <property type="match status" value="1"/>
</dbReference>
<evidence type="ECO:0000259" key="12">
    <source>
        <dbReference type="Pfam" id="PF08546"/>
    </source>
</evidence>
<dbReference type="InterPro" id="IPR036291">
    <property type="entry name" value="NAD(P)-bd_dom_sf"/>
</dbReference>
<dbReference type="Pfam" id="PF08546">
    <property type="entry name" value="ApbA_C"/>
    <property type="match status" value="1"/>
</dbReference>
<sequence>MDGAACLRNPVRGRRHSRPGYAASGSGQTAMRRQLEGSDRRKQFRAAVLRRRGAPHDQGAGAGVLNAGVAHAMSDSVPGAGATGASVASATRLKLCVVGAGAIGTALAVRLAAGGHEVGVLARGARQTFIAAHGLTLRDGDLDLAFRPALANLADLSAYDLVIVAVKAGALPALLPRLAQAMRSDALLMPAINGLPWWYGLGERAPLGGRSLAAVDPDGALLPLFAPERLIGCVVYSRVTMLGSGHVIVSGRQDLQLGAVGGVPPIAAIAAQFSAAGIAVRVEPDIRRAVWRKLIRNAATNVVTALTGATLEQLGHDAEALRIATDIAGEVAGLAARCGRGVDPEIDELIAVLRSAGPFATSMLQDVRHGREPELGAIAQAPLQLAELLDHPMPNLRAVAALLRLHVRSR</sequence>
<evidence type="ECO:0000256" key="8">
    <source>
        <dbReference type="ARBA" id="ARBA00032024"/>
    </source>
</evidence>
<evidence type="ECO:0000259" key="11">
    <source>
        <dbReference type="Pfam" id="PF02558"/>
    </source>
</evidence>
<dbReference type="Gene3D" id="1.10.1040.10">
    <property type="entry name" value="N-(1-d-carboxylethyl)-l-norvaline Dehydrogenase, domain 2"/>
    <property type="match status" value="1"/>
</dbReference>
<gene>
    <name evidence="13" type="ORF">D4Q52_16700</name>
</gene>
<evidence type="ECO:0000256" key="4">
    <source>
        <dbReference type="ARBA" id="ARBA00019465"/>
    </source>
</evidence>
<keyword evidence="7 13" id="KW-0560">Oxidoreductase</keyword>
<evidence type="ECO:0000256" key="6">
    <source>
        <dbReference type="ARBA" id="ARBA00022857"/>
    </source>
</evidence>
<dbReference type="NCBIfam" id="NF005089">
    <property type="entry name" value="PRK06522.1-4"/>
    <property type="match status" value="1"/>
</dbReference>
<dbReference type="Pfam" id="PF02558">
    <property type="entry name" value="ApbA"/>
    <property type="match status" value="1"/>
</dbReference>
<evidence type="ECO:0000256" key="5">
    <source>
        <dbReference type="ARBA" id="ARBA00022655"/>
    </source>
</evidence>
<evidence type="ECO:0000256" key="9">
    <source>
        <dbReference type="ARBA" id="ARBA00048793"/>
    </source>
</evidence>
<evidence type="ECO:0000256" key="2">
    <source>
        <dbReference type="ARBA" id="ARBA00007870"/>
    </source>
</evidence>
<evidence type="ECO:0000256" key="10">
    <source>
        <dbReference type="SAM" id="MobiDB-lite"/>
    </source>
</evidence>
<feature type="region of interest" description="Disordered" evidence="10">
    <location>
        <begin position="1"/>
        <end position="42"/>
    </location>
</feature>
<dbReference type="UniPathway" id="UPA00028">
    <property type="reaction ID" value="UER00004"/>
</dbReference>
<evidence type="ECO:0000256" key="1">
    <source>
        <dbReference type="ARBA" id="ARBA00004994"/>
    </source>
</evidence>
<accession>A0A418V2Z1</accession>
<dbReference type="GO" id="GO:0005737">
    <property type="term" value="C:cytoplasm"/>
    <property type="evidence" value="ECO:0007669"/>
    <property type="project" value="TreeGrafter"/>
</dbReference>
<reference evidence="13 14" key="1">
    <citation type="submission" date="2018-09" db="EMBL/GenBank/DDBJ databases">
        <title>Draft genome sequence of Rhodopseudomonas palustris 2.1.18.</title>
        <authorList>
            <person name="Robertson S.L."/>
            <person name="Meyer T.E."/>
            <person name="Kyndt J.A."/>
        </authorList>
    </citation>
    <scope>NUCLEOTIDE SEQUENCE [LARGE SCALE GENOMIC DNA]</scope>
    <source>
        <strain evidence="13 14">2.1.18</strain>
    </source>
</reference>
<comment type="catalytic activity">
    <reaction evidence="9">
        <text>(R)-pantoate + NADP(+) = 2-dehydropantoate + NADPH + H(+)</text>
        <dbReference type="Rhea" id="RHEA:16233"/>
        <dbReference type="ChEBI" id="CHEBI:11561"/>
        <dbReference type="ChEBI" id="CHEBI:15378"/>
        <dbReference type="ChEBI" id="CHEBI:15980"/>
        <dbReference type="ChEBI" id="CHEBI:57783"/>
        <dbReference type="ChEBI" id="CHEBI:58349"/>
        <dbReference type="EC" id="1.1.1.169"/>
    </reaction>
</comment>
<dbReference type="EC" id="1.1.1.169" evidence="3"/>
<dbReference type="InterPro" id="IPR013752">
    <property type="entry name" value="KPA_reductase"/>
</dbReference>
<organism evidence="13 14">
    <name type="scientific">Rhodopseudomonas palustris</name>
    <dbReference type="NCBI Taxonomy" id="1076"/>
    <lineage>
        <taxon>Bacteria</taxon>
        <taxon>Pseudomonadati</taxon>
        <taxon>Pseudomonadota</taxon>
        <taxon>Alphaproteobacteria</taxon>
        <taxon>Hyphomicrobiales</taxon>
        <taxon>Nitrobacteraceae</taxon>
        <taxon>Rhodopseudomonas</taxon>
    </lineage>
</organism>
<feature type="domain" description="Ketopantoate reductase C-terminal" evidence="12">
    <location>
        <begin position="285"/>
        <end position="405"/>
    </location>
</feature>
<dbReference type="GO" id="GO:0008677">
    <property type="term" value="F:2-dehydropantoate 2-reductase activity"/>
    <property type="evidence" value="ECO:0007669"/>
    <property type="project" value="UniProtKB-EC"/>
</dbReference>
<protein>
    <recommendedName>
        <fullName evidence="4">2-dehydropantoate 2-reductase</fullName>
        <ecNumber evidence="3">1.1.1.169</ecNumber>
    </recommendedName>
    <alternativeName>
        <fullName evidence="8">Ketopantoate reductase</fullName>
    </alternativeName>
</protein>
<dbReference type="PANTHER" id="PTHR21708:SF45">
    <property type="entry name" value="2-DEHYDROPANTOATE 2-REDUCTASE"/>
    <property type="match status" value="1"/>
</dbReference>
<dbReference type="GO" id="GO:0015940">
    <property type="term" value="P:pantothenate biosynthetic process"/>
    <property type="evidence" value="ECO:0007669"/>
    <property type="project" value="UniProtKB-UniPathway"/>
</dbReference>
<comment type="caution">
    <text evidence="13">The sequence shown here is derived from an EMBL/GenBank/DDBJ whole genome shotgun (WGS) entry which is preliminary data.</text>
</comment>
<dbReference type="AlphaFoldDB" id="A0A418V2Z1"/>
<evidence type="ECO:0000256" key="7">
    <source>
        <dbReference type="ARBA" id="ARBA00023002"/>
    </source>
</evidence>
<feature type="domain" description="Ketopantoate reductase N-terminal" evidence="11">
    <location>
        <begin position="96"/>
        <end position="260"/>
    </location>
</feature>
<dbReference type="EMBL" id="QYYD01000017">
    <property type="protein sequence ID" value="RJF70449.1"/>
    <property type="molecule type" value="Genomic_DNA"/>
</dbReference>
<name>A0A418V2Z1_RHOPL</name>
<comment type="similarity">
    <text evidence="2">Belongs to the ketopantoate reductase family.</text>
</comment>
<keyword evidence="5" id="KW-0566">Pantothenate biosynthesis</keyword>
<comment type="pathway">
    <text evidence="1">Cofactor biosynthesis; (R)-pantothenate biosynthesis; (R)-pantoate from 3-methyl-2-oxobutanoate: step 2/2.</text>
</comment>
<evidence type="ECO:0000313" key="13">
    <source>
        <dbReference type="EMBL" id="RJF70449.1"/>
    </source>
</evidence>
<evidence type="ECO:0000313" key="14">
    <source>
        <dbReference type="Proteomes" id="UP000285523"/>
    </source>
</evidence>
<proteinExistence type="inferred from homology"/>
<keyword evidence="6" id="KW-0521">NADP</keyword>
<dbReference type="SUPFAM" id="SSF48179">
    <property type="entry name" value="6-phosphogluconate dehydrogenase C-terminal domain-like"/>
    <property type="match status" value="1"/>
</dbReference>
<dbReference type="InterPro" id="IPR008927">
    <property type="entry name" value="6-PGluconate_DH-like_C_sf"/>
</dbReference>
<dbReference type="Gene3D" id="3.40.50.720">
    <property type="entry name" value="NAD(P)-binding Rossmann-like Domain"/>
    <property type="match status" value="1"/>
</dbReference>
<dbReference type="InterPro" id="IPR013328">
    <property type="entry name" value="6PGD_dom2"/>
</dbReference>
<dbReference type="SUPFAM" id="SSF51735">
    <property type="entry name" value="NAD(P)-binding Rossmann-fold domains"/>
    <property type="match status" value="1"/>
</dbReference>
<dbReference type="Proteomes" id="UP000285523">
    <property type="component" value="Unassembled WGS sequence"/>
</dbReference>
<dbReference type="InterPro" id="IPR051402">
    <property type="entry name" value="KPR-Related"/>
</dbReference>
<dbReference type="NCBIfam" id="TIGR00745">
    <property type="entry name" value="apbA_panE"/>
    <property type="match status" value="1"/>
</dbReference>
<dbReference type="InterPro" id="IPR013332">
    <property type="entry name" value="KPR_N"/>
</dbReference>